<feature type="domain" description="UVR" evidence="2">
    <location>
        <begin position="138"/>
        <end position="173"/>
    </location>
</feature>
<dbReference type="SUPFAM" id="SSF46600">
    <property type="entry name" value="C-terminal UvrC-binding domain of UvrB"/>
    <property type="match status" value="1"/>
</dbReference>
<name>A0A6L5XVD5_9FIRM</name>
<gene>
    <name evidence="3" type="ORF">FYJ58_01495</name>
</gene>
<dbReference type="GO" id="GO:1990169">
    <property type="term" value="P:stress response to copper ion"/>
    <property type="evidence" value="ECO:0007669"/>
    <property type="project" value="TreeGrafter"/>
</dbReference>
<dbReference type="InterPro" id="IPR025542">
    <property type="entry name" value="YacH"/>
</dbReference>
<dbReference type="InterPro" id="IPR036876">
    <property type="entry name" value="UVR_dom_sf"/>
</dbReference>
<sequence length="186" mass="21429">MLCSRCHKREAKIYYTEISNGEKKEQFLCEECAGEYTSFQNQSEAGEMTIGGLLSSIISNYYADSISKEEEELLKLQCPTCKMTYEQLMNEGKFGCADCYHVFKQVMDKGIRQIQGADVHTGKRPAGYVKQEEEEIKLTEIDKLTIELQAAVQREEYEKAAKLRDQIKELRKQEELEKKAESAREV</sequence>
<dbReference type="RefSeq" id="WP_154516189.1">
    <property type="nucleotide sequence ID" value="NZ_VUMT01000001.1"/>
</dbReference>
<evidence type="ECO:0000313" key="3">
    <source>
        <dbReference type="EMBL" id="MSS62569.1"/>
    </source>
</evidence>
<feature type="coiled-coil region" evidence="1">
    <location>
        <begin position="153"/>
        <end position="183"/>
    </location>
</feature>
<accession>A0A6L5XVD5</accession>
<reference evidence="3 4" key="1">
    <citation type="submission" date="2019-08" db="EMBL/GenBank/DDBJ databases">
        <title>In-depth cultivation of the pig gut microbiome towards novel bacterial diversity and tailored functional studies.</title>
        <authorList>
            <person name="Wylensek D."/>
            <person name="Hitch T.C.A."/>
            <person name="Clavel T."/>
        </authorList>
    </citation>
    <scope>NUCLEOTIDE SEQUENCE [LARGE SCALE GENOMIC DNA]</scope>
    <source>
        <strain evidence="3 4">WCA-693-APC-MOT-I</strain>
    </source>
</reference>
<dbReference type="GO" id="GO:1990170">
    <property type="term" value="P:stress response to cadmium ion"/>
    <property type="evidence" value="ECO:0007669"/>
    <property type="project" value="TreeGrafter"/>
</dbReference>
<dbReference type="PROSITE" id="PS50151">
    <property type="entry name" value="UVR"/>
    <property type="match status" value="1"/>
</dbReference>
<dbReference type="AlphaFoldDB" id="A0A6L5XVD5"/>
<keyword evidence="4" id="KW-1185">Reference proteome</keyword>
<dbReference type="PIRSF" id="PIRSF015034">
    <property type="entry name" value="YacH"/>
    <property type="match status" value="1"/>
</dbReference>
<organism evidence="3 4">
    <name type="scientific">Velocimicrobium porci</name>
    <dbReference type="NCBI Taxonomy" id="2606634"/>
    <lineage>
        <taxon>Bacteria</taxon>
        <taxon>Bacillati</taxon>
        <taxon>Bacillota</taxon>
        <taxon>Clostridia</taxon>
        <taxon>Lachnospirales</taxon>
        <taxon>Lachnospiraceae</taxon>
        <taxon>Velocimicrobium</taxon>
    </lineage>
</organism>
<dbReference type="GO" id="GO:0005507">
    <property type="term" value="F:copper ion binding"/>
    <property type="evidence" value="ECO:0007669"/>
    <property type="project" value="TreeGrafter"/>
</dbReference>
<keyword evidence="1" id="KW-0175">Coiled coil</keyword>
<dbReference type="Proteomes" id="UP000482209">
    <property type="component" value="Unassembled WGS sequence"/>
</dbReference>
<evidence type="ECO:0000259" key="2">
    <source>
        <dbReference type="PROSITE" id="PS50151"/>
    </source>
</evidence>
<dbReference type="InterPro" id="IPR001943">
    <property type="entry name" value="UVR_dom"/>
</dbReference>
<dbReference type="PANTHER" id="PTHR38430:SF1">
    <property type="entry name" value="PROTEIN-ARGININE KINASE ACTIVATOR PROTEIN"/>
    <property type="match status" value="1"/>
</dbReference>
<protein>
    <recommendedName>
        <fullName evidence="2">UVR domain-containing protein</fullName>
    </recommendedName>
</protein>
<comment type="caution">
    <text evidence="3">The sequence shown here is derived from an EMBL/GenBank/DDBJ whole genome shotgun (WGS) entry which is preliminary data.</text>
</comment>
<dbReference type="GO" id="GO:0046870">
    <property type="term" value="F:cadmium ion binding"/>
    <property type="evidence" value="ECO:0007669"/>
    <property type="project" value="TreeGrafter"/>
</dbReference>
<dbReference type="Pfam" id="PF02151">
    <property type="entry name" value="UVR"/>
    <property type="match status" value="1"/>
</dbReference>
<proteinExistence type="predicted"/>
<evidence type="ECO:0000313" key="4">
    <source>
        <dbReference type="Proteomes" id="UP000482209"/>
    </source>
</evidence>
<dbReference type="GO" id="GO:0050897">
    <property type="term" value="F:cobalt ion binding"/>
    <property type="evidence" value="ECO:0007669"/>
    <property type="project" value="TreeGrafter"/>
</dbReference>
<dbReference type="Gene3D" id="4.10.860.10">
    <property type="entry name" value="UVR domain"/>
    <property type="match status" value="1"/>
</dbReference>
<evidence type="ECO:0000256" key="1">
    <source>
        <dbReference type="SAM" id="Coils"/>
    </source>
</evidence>
<dbReference type="PANTHER" id="PTHR38430">
    <property type="entry name" value="PROTEIN-ARGININE KINASE ACTIVATOR PROTEIN"/>
    <property type="match status" value="1"/>
</dbReference>
<dbReference type="EMBL" id="VUMT01000001">
    <property type="protein sequence ID" value="MSS62569.1"/>
    <property type="molecule type" value="Genomic_DNA"/>
</dbReference>
<dbReference type="GO" id="GO:0008270">
    <property type="term" value="F:zinc ion binding"/>
    <property type="evidence" value="ECO:0007669"/>
    <property type="project" value="TreeGrafter"/>
</dbReference>